<proteinExistence type="predicted"/>
<comment type="caution">
    <text evidence="6">The sequence shown here is derived from an EMBL/GenBank/DDBJ whole genome shotgun (WGS) entry which is preliminary data.</text>
</comment>
<dbReference type="PANTHER" id="PTHR42885:SF2">
    <property type="entry name" value="HISTIDINOL-PHOSPHATE AMINOTRANSFERASE"/>
    <property type="match status" value="1"/>
</dbReference>
<reference evidence="6" key="1">
    <citation type="journal article" date="2012" name="PLoS ONE">
        <title>Gene sets for utilization of primary and secondary nutrition supplies in the distal gut of endangered iberian lynx.</title>
        <authorList>
            <person name="Alcaide M."/>
            <person name="Messina E."/>
            <person name="Richter M."/>
            <person name="Bargiela R."/>
            <person name="Peplies J."/>
            <person name="Huws S.A."/>
            <person name="Newbold C.J."/>
            <person name="Golyshin P.N."/>
            <person name="Simon M.A."/>
            <person name="Lopez G."/>
            <person name="Yakimov M.M."/>
            <person name="Ferrer M."/>
        </authorList>
    </citation>
    <scope>NUCLEOTIDE SEQUENCE</scope>
</reference>
<evidence type="ECO:0000256" key="1">
    <source>
        <dbReference type="ARBA" id="ARBA00001933"/>
    </source>
</evidence>
<feature type="domain" description="Aminotransferase class I/classII large" evidence="5">
    <location>
        <begin position="73"/>
        <end position="347"/>
    </location>
</feature>
<dbReference type="PANTHER" id="PTHR42885">
    <property type="entry name" value="HISTIDINOL-PHOSPHATE AMINOTRANSFERASE-RELATED"/>
    <property type="match status" value="1"/>
</dbReference>
<comment type="cofactor">
    <cofactor evidence="1">
        <name>pyridoxal 5'-phosphate</name>
        <dbReference type="ChEBI" id="CHEBI:597326"/>
    </cofactor>
</comment>
<dbReference type="Gene3D" id="3.90.1150.10">
    <property type="entry name" value="Aspartate Aminotransferase, domain 1"/>
    <property type="match status" value="1"/>
</dbReference>
<evidence type="ECO:0000313" key="6">
    <source>
        <dbReference type="EMBL" id="EJX10873.1"/>
    </source>
</evidence>
<dbReference type="GO" id="GO:0008483">
    <property type="term" value="F:transaminase activity"/>
    <property type="evidence" value="ECO:0007669"/>
    <property type="project" value="UniProtKB-KW"/>
</dbReference>
<evidence type="ECO:0000256" key="3">
    <source>
        <dbReference type="ARBA" id="ARBA00022679"/>
    </source>
</evidence>
<organism evidence="6">
    <name type="scientific">gut metagenome</name>
    <dbReference type="NCBI Taxonomy" id="749906"/>
    <lineage>
        <taxon>unclassified sequences</taxon>
        <taxon>metagenomes</taxon>
        <taxon>organismal metagenomes</taxon>
    </lineage>
</organism>
<accession>J9H496</accession>
<keyword evidence="4" id="KW-0663">Pyridoxal phosphate</keyword>
<keyword evidence="2" id="KW-0032">Aminotransferase</keyword>
<keyword evidence="3" id="KW-0808">Transferase</keyword>
<dbReference type="InterPro" id="IPR004839">
    <property type="entry name" value="Aminotransferase_I/II_large"/>
</dbReference>
<dbReference type="InterPro" id="IPR015424">
    <property type="entry name" value="PyrdxlP-dep_Trfase"/>
</dbReference>
<sequence>MFIHPGNDFNINCSTFNFSTNHSSNQPLTIPSFMHTEKLDLPRRREQAVIALDANESPFNAPDNRYPREEWIELCTLYGRHERIPQPCIYFCNGTEEAIDLSMRAFLLKPQAKVVSVSPTRSIYGRRAAINRAAYVEVPLRADDFSLDLNALLGAIDDHTEMVILCSPNSPTGNLLSKSDIEELVQLFDGLIVLDESYVDFNPRASLLSLLNQYRNLVVLRSFSHAWSAAGLRLAAAIAHPDVIERLRSVGLTHPLSTPVIRLARQMLARRMDVDKWVRQIIEERTKVELALKELPDCLHIYPSSANFLLVRFADACAVYKYLKQQGIAVRPYMGCLRLTIGLPNENSALLGALRRRKDNKADEKGGAKE</sequence>
<dbReference type="EMBL" id="AMCI01000018">
    <property type="protein sequence ID" value="EJX10873.1"/>
    <property type="molecule type" value="Genomic_DNA"/>
</dbReference>
<dbReference type="Gene3D" id="3.40.640.10">
    <property type="entry name" value="Type I PLP-dependent aspartate aminotransferase-like (Major domain)"/>
    <property type="match status" value="1"/>
</dbReference>
<protein>
    <submittedName>
        <fullName evidence="6">Histidinol-phosphate transaminase</fullName>
    </submittedName>
</protein>
<evidence type="ECO:0000256" key="2">
    <source>
        <dbReference type="ARBA" id="ARBA00022576"/>
    </source>
</evidence>
<dbReference type="InterPro" id="IPR015422">
    <property type="entry name" value="PyrdxlP-dep_Trfase_small"/>
</dbReference>
<dbReference type="InterPro" id="IPR015421">
    <property type="entry name" value="PyrdxlP-dep_Trfase_major"/>
</dbReference>
<dbReference type="AlphaFoldDB" id="J9H496"/>
<name>J9H496_9ZZZZ</name>
<gene>
    <name evidence="6" type="ORF">EVA_00425</name>
</gene>
<dbReference type="Pfam" id="PF00155">
    <property type="entry name" value="Aminotran_1_2"/>
    <property type="match status" value="1"/>
</dbReference>
<evidence type="ECO:0000259" key="5">
    <source>
        <dbReference type="Pfam" id="PF00155"/>
    </source>
</evidence>
<dbReference type="SUPFAM" id="SSF53383">
    <property type="entry name" value="PLP-dependent transferases"/>
    <property type="match status" value="1"/>
</dbReference>
<dbReference type="CDD" id="cd00609">
    <property type="entry name" value="AAT_like"/>
    <property type="match status" value="1"/>
</dbReference>
<dbReference type="GO" id="GO:0030170">
    <property type="term" value="F:pyridoxal phosphate binding"/>
    <property type="evidence" value="ECO:0007669"/>
    <property type="project" value="InterPro"/>
</dbReference>
<evidence type="ECO:0000256" key="4">
    <source>
        <dbReference type="ARBA" id="ARBA00022898"/>
    </source>
</evidence>